<evidence type="ECO:0000256" key="5">
    <source>
        <dbReference type="ARBA" id="ARBA00023239"/>
    </source>
</evidence>
<keyword evidence="5 6" id="KW-0456">Lyase</keyword>
<dbReference type="GO" id="GO:0005737">
    <property type="term" value="C:cytoplasm"/>
    <property type="evidence" value="ECO:0007669"/>
    <property type="project" value="UniProtKB-SubCell"/>
</dbReference>
<dbReference type="InterPro" id="IPR000807">
    <property type="entry name" value="ImidazoleglycerolP_deHydtase"/>
</dbReference>
<sequence length="194" mass="21952">MRGQYKRLTSETKIEILLDTRADEYKSLESDTGIGFFDHMLITFGRYANLNGYIKVEGDLFVDTHHTIEDTAIALGKTLKMMIKDTSINRYANAIIPMDEALVRTVIDMGGRAYLDFDYEFKREKIGAYDTDMTLEFLRAIANNSESTIHIDVLKGKNDHHITEAIFKSLGLAIKQAITVVDGEIFSTKGKVEE</sequence>
<dbReference type="PANTHER" id="PTHR23133:SF2">
    <property type="entry name" value="IMIDAZOLEGLYCEROL-PHOSPHATE DEHYDRATASE"/>
    <property type="match status" value="1"/>
</dbReference>
<dbReference type="GO" id="GO:0004424">
    <property type="term" value="F:imidazoleglycerol-phosphate dehydratase activity"/>
    <property type="evidence" value="ECO:0007669"/>
    <property type="project" value="UniProtKB-UniRule"/>
</dbReference>
<comment type="catalytic activity">
    <reaction evidence="6 7">
        <text>D-erythro-1-(imidazol-4-yl)glycerol 3-phosphate = 3-(imidazol-4-yl)-2-oxopropyl phosphate + H2O</text>
        <dbReference type="Rhea" id="RHEA:11040"/>
        <dbReference type="ChEBI" id="CHEBI:15377"/>
        <dbReference type="ChEBI" id="CHEBI:57766"/>
        <dbReference type="ChEBI" id="CHEBI:58278"/>
        <dbReference type="EC" id="4.2.1.19"/>
    </reaction>
</comment>
<dbReference type="HAMAP" id="MF_00076">
    <property type="entry name" value="HisB"/>
    <property type="match status" value="1"/>
</dbReference>
<dbReference type="PROSITE" id="PS00954">
    <property type="entry name" value="IGP_DEHYDRATASE_1"/>
    <property type="match status" value="1"/>
</dbReference>
<evidence type="ECO:0000256" key="2">
    <source>
        <dbReference type="ARBA" id="ARBA00016664"/>
    </source>
</evidence>
<evidence type="ECO:0000313" key="8">
    <source>
        <dbReference type="EMBL" id="SKB50837.1"/>
    </source>
</evidence>
<comment type="similarity">
    <text evidence="6 7">Belongs to the imidazoleglycerol-phosphate dehydratase family.</text>
</comment>
<keyword evidence="4 6" id="KW-0368">Histidine biosynthesis</keyword>
<evidence type="ECO:0000256" key="1">
    <source>
        <dbReference type="ARBA" id="ARBA00005047"/>
    </source>
</evidence>
<gene>
    <name evidence="6" type="primary">hisB</name>
    <name evidence="8" type="ORF">SAMN02745120_1874</name>
</gene>
<evidence type="ECO:0000256" key="3">
    <source>
        <dbReference type="ARBA" id="ARBA00022605"/>
    </source>
</evidence>
<reference evidence="9" key="1">
    <citation type="submission" date="2017-02" db="EMBL/GenBank/DDBJ databases">
        <authorList>
            <person name="Varghese N."/>
            <person name="Submissions S."/>
        </authorList>
    </citation>
    <scope>NUCLEOTIDE SEQUENCE [LARGE SCALE GENOMIC DNA]</scope>
    <source>
        <strain evidence="9">ATCC 35199</strain>
    </source>
</reference>
<dbReference type="AlphaFoldDB" id="A0A1T5BUL8"/>
<dbReference type="InterPro" id="IPR038494">
    <property type="entry name" value="IGPD_sf"/>
</dbReference>
<dbReference type="CDD" id="cd07914">
    <property type="entry name" value="IGPD"/>
    <property type="match status" value="1"/>
</dbReference>
<keyword evidence="6" id="KW-0963">Cytoplasm</keyword>
<evidence type="ECO:0000256" key="4">
    <source>
        <dbReference type="ARBA" id="ARBA00023102"/>
    </source>
</evidence>
<keyword evidence="3 6" id="KW-0028">Amino-acid biosynthesis</keyword>
<dbReference type="InterPro" id="IPR020565">
    <property type="entry name" value="ImidazoleglycerP_deHydtase_CS"/>
</dbReference>
<dbReference type="InterPro" id="IPR020568">
    <property type="entry name" value="Ribosomal_Su5_D2-typ_SF"/>
</dbReference>
<dbReference type="OrthoDB" id="9790411at2"/>
<dbReference type="Proteomes" id="UP000243406">
    <property type="component" value="Unassembled WGS sequence"/>
</dbReference>
<dbReference type="SUPFAM" id="SSF54211">
    <property type="entry name" value="Ribosomal protein S5 domain 2-like"/>
    <property type="match status" value="2"/>
</dbReference>
<dbReference type="EMBL" id="FUYN01000003">
    <property type="protein sequence ID" value="SKB50837.1"/>
    <property type="molecule type" value="Genomic_DNA"/>
</dbReference>
<dbReference type="FunFam" id="3.30.230.40:FF:000003">
    <property type="entry name" value="Imidazoleglycerol-phosphate dehydratase HisB"/>
    <property type="match status" value="1"/>
</dbReference>
<evidence type="ECO:0000313" key="9">
    <source>
        <dbReference type="Proteomes" id="UP000243406"/>
    </source>
</evidence>
<organism evidence="8 9">
    <name type="scientific">Acetoanaerobium noterae</name>
    <dbReference type="NCBI Taxonomy" id="745369"/>
    <lineage>
        <taxon>Bacteria</taxon>
        <taxon>Bacillati</taxon>
        <taxon>Bacillota</taxon>
        <taxon>Clostridia</taxon>
        <taxon>Peptostreptococcales</taxon>
        <taxon>Filifactoraceae</taxon>
        <taxon>Acetoanaerobium</taxon>
    </lineage>
</organism>
<accession>A0A1T5BUL8</accession>
<dbReference type="RefSeq" id="WP_013360742.1">
    <property type="nucleotide sequence ID" value="NZ_FUYN01000003.1"/>
</dbReference>
<protein>
    <recommendedName>
        <fullName evidence="2 6">Imidazoleglycerol-phosphate dehydratase</fullName>
        <shortName evidence="6">IGPD</shortName>
        <ecNumber evidence="6 7">4.2.1.19</ecNumber>
    </recommendedName>
</protein>
<dbReference type="GO" id="GO:0000105">
    <property type="term" value="P:L-histidine biosynthetic process"/>
    <property type="evidence" value="ECO:0007669"/>
    <property type="project" value="UniProtKB-UniRule"/>
</dbReference>
<dbReference type="PROSITE" id="PS00955">
    <property type="entry name" value="IGP_DEHYDRATASE_2"/>
    <property type="match status" value="1"/>
</dbReference>
<comment type="pathway">
    <text evidence="1 6 7">Amino-acid biosynthesis; L-histidine biosynthesis; L-histidine from 5-phospho-alpha-D-ribose 1-diphosphate: step 6/9.</text>
</comment>
<evidence type="ECO:0000256" key="7">
    <source>
        <dbReference type="RuleBase" id="RU000599"/>
    </source>
</evidence>
<dbReference type="FunFam" id="3.30.230.40:FF:000001">
    <property type="entry name" value="Imidazoleglycerol-phosphate dehydratase HisB"/>
    <property type="match status" value="1"/>
</dbReference>
<name>A0A1T5BUL8_9FIRM</name>
<dbReference type="Gene3D" id="3.30.230.40">
    <property type="entry name" value="Imidazole glycerol phosphate dehydratase, domain 1"/>
    <property type="match status" value="2"/>
</dbReference>
<dbReference type="PANTHER" id="PTHR23133">
    <property type="entry name" value="IMIDAZOLEGLYCEROL-PHOSPHATE DEHYDRATASE HIS7"/>
    <property type="match status" value="1"/>
</dbReference>
<dbReference type="EC" id="4.2.1.19" evidence="6 7"/>
<proteinExistence type="inferred from homology"/>
<keyword evidence="9" id="KW-1185">Reference proteome</keyword>
<comment type="subcellular location">
    <subcellularLocation>
        <location evidence="6 7">Cytoplasm</location>
    </subcellularLocation>
</comment>
<dbReference type="Pfam" id="PF00475">
    <property type="entry name" value="IGPD"/>
    <property type="match status" value="1"/>
</dbReference>
<evidence type="ECO:0000256" key="6">
    <source>
        <dbReference type="HAMAP-Rule" id="MF_00076"/>
    </source>
</evidence>
<dbReference type="UniPathway" id="UPA00031">
    <property type="reaction ID" value="UER00011"/>
</dbReference>
<dbReference type="NCBIfam" id="NF002114">
    <property type="entry name" value="PRK00951.2-4"/>
    <property type="match status" value="1"/>
</dbReference>